<dbReference type="SUPFAM" id="SSF52799">
    <property type="entry name" value="(Phosphotyrosine protein) phosphatases II"/>
    <property type="match status" value="1"/>
</dbReference>
<evidence type="ECO:0000313" key="1">
    <source>
        <dbReference type="EMBL" id="MEW9570529.1"/>
    </source>
</evidence>
<dbReference type="RefSeq" id="WP_367852615.1">
    <property type="nucleotide sequence ID" value="NZ_JBFOHK010000001.1"/>
</dbReference>
<sequence length="248" mass="27404">MPHQQHNWTITAGDNYGTLSHDQKGAIIFGSRKGINRQRRGGAGNLQAIDLSDMAHGVDDSADQAVPCFIAAADLIERILGAPGRKVYLHCGHGNSRTAFAMMTYLVRHGGGFSWDEATAFVTAGQSERHDINFQLDTHGPNGSYLGWLGAAQARITDLQERHTARRSWLLQDKGRMVYLVAADAPKRVKVRRTLTVAPDPVAEAREREALEPQKKKRAVQRRTEAERLVADTVAFLGPNWATYRSGH</sequence>
<evidence type="ECO:0008006" key="3">
    <source>
        <dbReference type="Google" id="ProtNLM"/>
    </source>
</evidence>
<evidence type="ECO:0000313" key="2">
    <source>
        <dbReference type="Proteomes" id="UP001556220"/>
    </source>
</evidence>
<comment type="caution">
    <text evidence="1">The sequence shown here is derived from an EMBL/GenBank/DDBJ whole genome shotgun (WGS) entry which is preliminary data.</text>
</comment>
<proteinExistence type="predicted"/>
<accession>A0ABV3QAC1</accession>
<dbReference type="InterPro" id="IPR016130">
    <property type="entry name" value="Tyr_Pase_AS"/>
</dbReference>
<protein>
    <recommendedName>
        <fullName evidence="3">Tyrosine specific protein phosphatases domain-containing protein</fullName>
    </recommendedName>
</protein>
<gene>
    <name evidence="1" type="ORF">ABQJ54_02055</name>
</gene>
<keyword evidence="2" id="KW-1185">Reference proteome</keyword>
<dbReference type="EMBL" id="JBFOHK010000001">
    <property type="protein sequence ID" value="MEW9570529.1"/>
    <property type="molecule type" value="Genomic_DNA"/>
</dbReference>
<name>A0ABV3QAC1_9GAMM</name>
<reference evidence="1 2" key="1">
    <citation type="submission" date="2024-06" db="EMBL/GenBank/DDBJ databases">
        <authorList>
            <person name="Woo H."/>
        </authorList>
    </citation>
    <scope>NUCLEOTIDE SEQUENCE [LARGE SCALE GENOMIC DNA]</scope>
    <source>
        <strain evidence="1 2">Si-c</strain>
    </source>
</reference>
<dbReference type="Gene3D" id="3.90.190.10">
    <property type="entry name" value="Protein tyrosine phosphatase superfamily"/>
    <property type="match status" value="1"/>
</dbReference>
<dbReference type="Proteomes" id="UP001556220">
    <property type="component" value="Unassembled WGS sequence"/>
</dbReference>
<dbReference type="InterPro" id="IPR029021">
    <property type="entry name" value="Prot-tyrosine_phosphatase-like"/>
</dbReference>
<organism evidence="1 2">
    <name type="scientific">Rhodanobacter lycopersici</name>
    <dbReference type="NCBI Taxonomy" id="3162487"/>
    <lineage>
        <taxon>Bacteria</taxon>
        <taxon>Pseudomonadati</taxon>
        <taxon>Pseudomonadota</taxon>
        <taxon>Gammaproteobacteria</taxon>
        <taxon>Lysobacterales</taxon>
        <taxon>Rhodanobacteraceae</taxon>
        <taxon>Rhodanobacter</taxon>
    </lineage>
</organism>
<dbReference type="PROSITE" id="PS00383">
    <property type="entry name" value="TYR_PHOSPHATASE_1"/>
    <property type="match status" value="1"/>
</dbReference>